<feature type="region of interest" description="Disordered" evidence="1">
    <location>
        <begin position="180"/>
        <end position="318"/>
    </location>
</feature>
<feature type="region of interest" description="Disordered" evidence="1">
    <location>
        <begin position="126"/>
        <end position="166"/>
    </location>
</feature>
<keyword evidence="3" id="KW-1185">Reference proteome</keyword>
<name>A0AAD7C200_9AGAR</name>
<evidence type="ECO:0000256" key="1">
    <source>
        <dbReference type="SAM" id="MobiDB-lite"/>
    </source>
</evidence>
<feature type="region of interest" description="Disordered" evidence="1">
    <location>
        <begin position="73"/>
        <end position="95"/>
    </location>
</feature>
<sequence>MSNDTLDTEAETCTYAGTSADKERGARSKPAGYPPIKLELAVLYGNPRQGSSAYKPDLEGVIRVARRTVTDGEEKLTRYGTPTGPTCTFTLMMSPSNTKPVVPAAEISDEKAAPTLEMDVPVLTKSIASQERTKGHSRMSDEGASEPRRTCEAKGSPEKSASSQRAGRWLIWKVGIGFSAPRSTAMATRKQVTYSKRHRPKTRSTNTASPPSVNELEDPDQYLSHSELSRRLLKRARDSSNSDSPSISKRLKVAASSQSSRPDTSPSRRPKPGTSSRNLKENESSRGPARDDQYPKSSASSHLLRQSPAKRGLSQTRAHPNVSALHDRLLPSAAEHPPFSSQNSQSPSDRFSSNFQTAFTNKRPSYGSQIAGIPFSVLPGDGLDFDHQFFVDAQGSSTPAPPRNRKRKRAARAEPLPPPLIPSLSVSLSPIPIVPRGMKALSTRERSPWLSDSIISPPGSDEWERIPEEFGLDGNSASRNPDFEVMIQTDADDTSSFGPGLTPGLPSFMFAGRSRGEDEDETITEDLMSRTDGVATNKKHIPISAADKPTPEPVIPLAADPSAVPATTTAPTRLKLKPKPLNAKAKVISKPSRVVPIVLLPKLKRTRNPPRRGSTPDELDVLDLTAIPVLQQQDKGKMSAITEEEEGDSEDELLLKPGFNVWE</sequence>
<protein>
    <submittedName>
        <fullName evidence="2">Uncharacterized protein</fullName>
    </submittedName>
</protein>
<gene>
    <name evidence="2" type="ORF">FB45DRAFT_1001734</name>
</gene>
<accession>A0AAD7C200</accession>
<organism evidence="2 3">
    <name type="scientific">Roridomyces roridus</name>
    <dbReference type="NCBI Taxonomy" id="1738132"/>
    <lineage>
        <taxon>Eukaryota</taxon>
        <taxon>Fungi</taxon>
        <taxon>Dikarya</taxon>
        <taxon>Basidiomycota</taxon>
        <taxon>Agaricomycotina</taxon>
        <taxon>Agaricomycetes</taxon>
        <taxon>Agaricomycetidae</taxon>
        <taxon>Agaricales</taxon>
        <taxon>Marasmiineae</taxon>
        <taxon>Mycenaceae</taxon>
        <taxon>Roridomyces</taxon>
    </lineage>
</organism>
<feature type="region of interest" description="Disordered" evidence="1">
    <location>
        <begin position="1"/>
        <end position="32"/>
    </location>
</feature>
<dbReference type="AlphaFoldDB" id="A0AAD7C200"/>
<evidence type="ECO:0000313" key="2">
    <source>
        <dbReference type="EMBL" id="KAJ7636768.1"/>
    </source>
</evidence>
<feature type="compositionally biased region" description="Low complexity" evidence="1">
    <location>
        <begin position="337"/>
        <end position="354"/>
    </location>
</feature>
<evidence type="ECO:0000313" key="3">
    <source>
        <dbReference type="Proteomes" id="UP001221142"/>
    </source>
</evidence>
<feature type="region of interest" description="Disordered" evidence="1">
    <location>
        <begin position="392"/>
        <end position="418"/>
    </location>
</feature>
<proteinExistence type="predicted"/>
<feature type="compositionally biased region" description="Basic and acidic residues" evidence="1">
    <location>
        <begin position="227"/>
        <end position="240"/>
    </location>
</feature>
<feature type="compositionally biased region" description="Polar residues" evidence="1">
    <location>
        <begin position="295"/>
        <end position="304"/>
    </location>
</feature>
<feature type="compositionally biased region" description="Basic and acidic residues" evidence="1">
    <location>
        <begin position="278"/>
        <end position="294"/>
    </location>
</feature>
<feature type="compositionally biased region" description="Basic and acidic residues" evidence="1">
    <location>
        <begin position="131"/>
        <end position="157"/>
    </location>
</feature>
<feature type="compositionally biased region" description="Polar residues" evidence="1">
    <location>
        <begin position="181"/>
        <end position="194"/>
    </location>
</feature>
<feature type="compositionally biased region" description="Polar residues" evidence="1">
    <location>
        <begin position="203"/>
        <end position="212"/>
    </location>
</feature>
<feature type="compositionally biased region" description="Acidic residues" evidence="1">
    <location>
        <begin position="1"/>
        <end position="10"/>
    </location>
</feature>
<feature type="compositionally biased region" description="Low complexity" evidence="1">
    <location>
        <begin position="256"/>
        <end position="267"/>
    </location>
</feature>
<dbReference type="EMBL" id="JARKIF010000006">
    <property type="protein sequence ID" value="KAJ7636768.1"/>
    <property type="molecule type" value="Genomic_DNA"/>
</dbReference>
<dbReference type="Proteomes" id="UP001221142">
    <property type="component" value="Unassembled WGS sequence"/>
</dbReference>
<feature type="compositionally biased region" description="Polar residues" evidence="1">
    <location>
        <begin position="83"/>
        <end position="95"/>
    </location>
</feature>
<reference evidence="2" key="1">
    <citation type="submission" date="2023-03" db="EMBL/GenBank/DDBJ databases">
        <title>Massive genome expansion in bonnet fungi (Mycena s.s.) driven by repeated elements and novel gene families across ecological guilds.</title>
        <authorList>
            <consortium name="Lawrence Berkeley National Laboratory"/>
            <person name="Harder C.B."/>
            <person name="Miyauchi S."/>
            <person name="Viragh M."/>
            <person name="Kuo A."/>
            <person name="Thoen E."/>
            <person name="Andreopoulos B."/>
            <person name="Lu D."/>
            <person name="Skrede I."/>
            <person name="Drula E."/>
            <person name="Henrissat B."/>
            <person name="Morin E."/>
            <person name="Kohler A."/>
            <person name="Barry K."/>
            <person name="LaButti K."/>
            <person name="Morin E."/>
            <person name="Salamov A."/>
            <person name="Lipzen A."/>
            <person name="Mereny Z."/>
            <person name="Hegedus B."/>
            <person name="Baldrian P."/>
            <person name="Stursova M."/>
            <person name="Weitz H."/>
            <person name="Taylor A."/>
            <person name="Grigoriev I.V."/>
            <person name="Nagy L.G."/>
            <person name="Martin F."/>
            <person name="Kauserud H."/>
        </authorList>
    </citation>
    <scope>NUCLEOTIDE SEQUENCE</scope>
    <source>
        <strain evidence="2">9284</strain>
    </source>
</reference>
<comment type="caution">
    <text evidence="2">The sequence shown here is derived from an EMBL/GenBank/DDBJ whole genome shotgun (WGS) entry which is preliminary data.</text>
</comment>
<feature type="region of interest" description="Disordered" evidence="1">
    <location>
        <begin position="333"/>
        <end position="354"/>
    </location>
</feature>